<dbReference type="PRINTS" id="PR00344">
    <property type="entry name" value="BCTRLSENSOR"/>
</dbReference>
<dbReference type="InterPro" id="IPR036097">
    <property type="entry name" value="HisK_dim/P_sf"/>
</dbReference>
<evidence type="ECO:0000256" key="2">
    <source>
        <dbReference type="ARBA" id="ARBA00004370"/>
    </source>
</evidence>
<dbReference type="SUPFAM" id="SSF55874">
    <property type="entry name" value="ATPase domain of HSP90 chaperone/DNA topoisomerase II/histidine kinase"/>
    <property type="match status" value="1"/>
</dbReference>
<comment type="subcellular location">
    <subcellularLocation>
        <location evidence="2">Membrane</location>
    </subcellularLocation>
</comment>
<dbReference type="Gene3D" id="3.30.565.10">
    <property type="entry name" value="Histidine kinase-like ATPase, C-terminal domain"/>
    <property type="match status" value="1"/>
</dbReference>
<keyword evidence="5 10" id="KW-0808">Transferase</keyword>
<dbReference type="InterPro" id="IPR003594">
    <property type="entry name" value="HATPase_dom"/>
</dbReference>
<dbReference type="Proteomes" id="UP000095621">
    <property type="component" value="Unassembled WGS sequence"/>
</dbReference>
<evidence type="ECO:0000259" key="9">
    <source>
        <dbReference type="PROSITE" id="PS50109"/>
    </source>
</evidence>
<keyword evidence="7" id="KW-0902">Two-component regulatory system</keyword>
<dbReference type="InterPro" id="IPR005467">
    <property type="entry name" value="His_kinase_dom"/>
</dbReference>
<evidence type="ECO:0000313" key="13">
    <source>
        <dbReference type="Proteomes" id="UP000095621"/>
    </source>
</evidence>
<evidence type="ECO:0000256" key="7">
    <source>
        <dbReference type="ARBA" id="ARBA00023012"/>
    </source>
</evidence>
<evidence type="ECO:0000256" key="3">
    <source>
        <dbReference type="ARBA" id="ARBA00012438"/>
    </source>
</evidence>
<dbReference type="InterPro" id="IPR003661">
    <property type="entry name" value="HisK_dim/P_dom"/>
</dbReference>
<keyword evidence="4" id="KW-0597">Phosphoprotein</keyword>
<dbReference type="EMBL" id="CZBU01000001">
    <property type="protein sequence ID" value="CUQ75085.1"/>
    <property type="molecule type" value="Genomic_DNA"/>
</dbReference>
<evidence type="ECO:0000313" key="11">
    <source>
        <dbReference type="EMBL" id="CUQ87142.1"/>
    </source>
</evidence>
<dbReference type="Proteomes" id="UP000095780">
    <property type="component" value="Unassembled WGS sequence"/>
</dbReference>
<dbReference type="PROSITE" id="PS50109">
    <property type="entry name" value="HIS_KIN"/>
    <property type="match status" value="1"/>
</dbReference>
<feature type="domain" description="Histidine kinase" evidence="9">
    <location>
        <begin position="194"/>
        <end position="404"/>
    </location>
</feature>
<evidence type="ECO:0000256" key="6">
    <source>
        <dbReference type="ARBA" id="ARBA00022777"/>
    </source>
</evidence>
<dbReference type="SMART" id="SM00388">
    <property type="entry name" value="HisKA"/>
    <property type="match status" value="1"/>
</dbReference>
<dbReference type="GO" id="GO:0005886">
    <property type="term" value="C:plasma membrane"/>
    <property type="evidence" value="ECO:0007669"/>
    <property type="project" value="TreeGrafter"/>
</dbReference>
<dbReference type="InterPro" id="IPR004358">
    <property type="entry name" value="Sig_transdc_His_kin-like_C"/>
</dbReference>
<name>A0A174YIZ5_9FIRM</name>
<comment type="catalytic activity">
    <reaction evidence="1">
        <text>ATP + protein L-histidine = ADP + protein N-phospho-L-histidine.</text>
        <dbReference type="EC" id="2.7.13.3"/>
    </reaction>
</comment>
<keyword evidence="8" id="KW-0812">Transmembrane</keyword>
<dbReference type="GO" id="GO:0016036">
    <property type="term" value="P:cellular response to phosphate starvation"/>
    <property type="evidence" value="ECO:0007669"/>
    <property type="project" value="TreeGrafter"/>
</dbReference>
<dbReference type="InterPro" id="IPR036890">
    <property type="entry name" value="HATPase_C_sf"/>
</dbReference>
<organism evidence="10 13">
    <name type="scientific">Lachnospira eligens</name>
    <dbReference type="NCBI Taxonomy" id="39485"/>
    <lineage>
        <taxon>Bacteria</taxon>
        <taxon>Bacillati</taxon>
        <taxon>Bacillota</taxon>
        <taxon>Clostridia</taxon>
        <taxon>Lachnospirales</taxon>
        <taxon>Lachnospiraceae</taxon>
        <taxon>Lachnospira</taxon>
    </lineage>
</organism>
<dbReference type="GO" id="GO:0000155">
    <property type="term" value="F:phosphorelay sensor kinase activity"/>
    <property type="evidence" value="ECO:0007669"/>
    <property type="project" value="InterPro"/>
</dbReference>
<evidence type="ECO:0000256" key="4">
    <source>
        <dbReference type="ARBA" id="ARBA00022553"/>
    </source>
</evidence>
<dbReference type="Gene3D" id="1.10.287.130">
    <property type="match status" value="1"/>
</dbReference>
<reference evidence="12 15" key="2">
    <citation type="journal article" date="2019" name="Nat. Med.">
        <title>A library of human gut bacterial isolates paired with longitudinal multiomics data enables mechanistic microbiome research.</title>
        <authorList>
            <person name="Poyet M."/>
            <person name="Groussin M."/>
            <person name="Gibbons S.M."/>
            <person name="Avila-Pacheco J."/>
            <person name="Jiang X."/>
            <person name="Kearney S.M."/>
            <person name="Perrotta A.R."/>
            <person name="Berdy B."/>
            <person name="Zhao S."/>
            <person name="Lieberman T.D."/>
            <person name="Swanson P.K."/>
            <person name="Smith M."/>
            <person name="Roesemann S."/>
            <person name="Alexander J.E."/>
            <person name="Rich S.A."/>
            <person name="Livny J."/>
            <person name="Vlamakis H."/>
            <person name="Clish C."/>
            <person name="Bullock K."/>
            <person name="Deik A."/>
            <person name="Scott J."/>
            <person name="Pierce K.A."/>
            <person name="Xavier R.J."/>
            <person name="Alm E.J."/>
        </authorList>
    </citation>
    <scope>NUCLEOTIDE SEQUENCE [LARGE SCALE GENOMIC DNA]</scope>
    <source>
        <strain evidence="12 15">BIOML-A1</strain>
    </source>
</reference>
<reference evidence="13 14" key="1">
    <citation type="submission" date="2015-09" db="EMBL/GenBank/DDBJ databases">
        <authorList>
            <consortium name="Pathogen Informatics"/>
        </authorList>
    </citation>
    <scope>NUCLEOTIDE SEQUENCE [LARGE SCALE GENOMIC DNA]</scope>
    <source>
        <strain evidence="10 13">2789STDY5834875</strain>
        <strain evidence="11 14">2789STDY5834878</strain>
    </source>
</reference>
<dbReference type="AlphaFoldDB" id="A0A174YIZ5"/>
<proteinExistence type="predicted"/>
<dbReference type="GO" id="GO:0004721">
    <property type="term" value="F:phosphoprotein phosphatase activity"/>
    <property type="evidence" value="ECO:0007669"/>
    <property type="project" value="TreeGrafter"/>
</dbReference>
<dbReference type="PANTHER" id="PTHR45453">
    <property type="entry name" value="PHOSPHATE REGULON SENSOR PROTEIN PHOR"/>
    <property type="match status" value="1"/>
</dbReference>
<dbReference type="EMBL" id="CZBV01000005">
    <property type="protein sequence ID" value="CUQ87142.1"/>
    <property type="molecule type" value="Genomic_DNA"/>
</dbReference>
<keyword evidence="8" id="KW-0472">Membrane</keyword>
<keyword evidence="6 10" id="KW-0418">Kinase</keyword>
<feature type="transmembrane region" description="Helical" evidence="8">
    <location>
        <begin position="20"/>
        <end position="39"/>
    </location>
</feature>
<dbReference type="Pfam" id="PF00512">
    <property type="entry name" value="HisKA"/>
    <property type="match status" value="1"/>
</dbReference>
<dbReference type="SUPFAM" id="SSF47384">
    <property type="entry name" value="Homodimeric domain of signal transducing histidine kinase"/>
    <property type="match status" value="1"/>
</dbReference>
<dbReference type="EC" id="2.7.13.3" evidence="3"/>
<dbReference type="OrthoDB" id="9813151at2"/>
<evidence type="ECO:0000313" key="14">
    <source>
        <dbReference type="Proteomes" id="UP000095780"/>
    </source>
</evidence>
<evidence type="ECO:0000313" key="15">
    <source>
        <dbReference type="Proteomes" id="UP000481964"/>
    </source>
</evidence>
<dbReference type="Proteomes" id="UP000481964">
    <property type="component" value="Unassembled WGS sequence"/>
</dbReference>
<keyword evidence="8" id="KW-1133">Transmembrane helix</keyword>
<protein>
    <recommendedName>
        <fullName evidence="3">histidine kinase</fullName>
        <ecNumber evidence="3">2.7.13.3</ecNumber>
    </recommendedName>
</protein>
<evidence type="ECO:0000313" key="12">
    <source>
        <dbReference type="EMBL" id="MSC56915.1"/>
    </source>
</evidence>
<dbReference type="CDD" id="cd00082">
    <property type="entry name" value="HisKA"/>
    <property type="match status" value="1"/>
</dbReference>
<evidence type="ECO:0000256" key="1">
    <source>
        <dbReference type="ARBA" id="ARBA00000085"/>
    </source>
</evidence>
<dbReference type="InterPro" id="IPR050351">
    <property type="entry name" value="BphY/WalK/GraS-like"/>
</dbReference>
<dbReference type="SMART" id="SM00387">
    <property type="entry name" value="HATPase_c"/>
    <property type="match status" value="1"/>
</dbReference>
<gene>
    <name evidence="10" type="primary">tcrY_2</name>
    <name evidence="11" type="synonym">tcrY_1</name>
    <name evidence="10" type="ORF">ERS852490_00316</name>
    <name evidence="11" type="ORF">ERS852492_01964</name>
    <name evidence="12" type="ORF">GKE48_05520</name>
</gene>
<feature type="transmembrane region" description="Helical" evidence="8">
    <location>
        <begin position="161"/>
        <end position="182"/>
    </location>
</feature>
<dbReference type="PANTHER" id="PTHR45453:SF1">
    <property type="entry name" value="PHOSPHATE REGULON SENSOR PROTEIN PHOR"/>
    <property type="match status" value="1"/>
</dbReference>
<dbReference type="RefSeq" id="WP_022098087.1">
    <property type="nucleotide sequence ID" value="NZ_CABIXW010000005.1"/>
</dbReference>
<sequence length="404" mass="45574">MSKNNKASNYNEKMLTRLRIQFIVLSMAVVIIMQGFIVYTSVRNTYNKMVAKSDHLVSSIYINILDKKPIKADARYFYITFGKDNRPRTINIDNISDISEDEALAIYYEAYETGELDGFYNGYRYCIYEKEKRTIAVFVLRSNMIDDVKKTAVSLIESSCAGIAVMLLILIFTSKLIVMPIAKAHRKQKEFITSASHELKTPITVIRADADILQMDNPDNEWIEDIKKQAENLTAMTNSLVSLARMDERNGHIKRVVFPVSDLAEEAVHSYNALALDSGKHFTYDITPDLTCCGDASSVRQLFTILLDNAFKYSSGKGNIDFKLYSSGSYIVLIVSNDVDNIDKNLTDRMFDRFYRADSTSAKITGYGLGLSIAKAIVSEHNGSIKAKMDGSQRIIIKAQLHIK</sequence>
<accession>A0A174YIZ5</accession>
<dbReference type="Pfam" id="PF02518">
    <property type="entry name" value="HATPase_c"/>
    <property type="match status" value="1"/>
</dbReference>
<dbReference type="EMBL" id="WKRD01000003">
    <property type="protein sequence ID" value="MSC56915.1"/>
    <property type="molecule type" value="Genomic_DNA"/>
</dbReference>
<evidence type="ECO:0000313" key="10">
    <source>
        <dbReference type="EMBL" id="CUQ75085.1"/>
    </source>
</evidence>
<evidence type="ECO:0000256" key="5">
    <source>
        <dbReference type="ARBA" id="ARBA00022679"/>
    </source>
</evidence>
<evidence type="ECO:0000256" key="8">
    <source>
        <dbReference type="SAM" id="Phobius"/>
    </source>
</evidence>